<keyword evidence="3" id="KW-1185">Reference proteome</keyword>
<keyword evidence="1" id="KW-0812">Transmembrane</keyword>
<reference evidence="2 3" key="1">
    <citation type="submission" date="2023-06" db="EMBL/GenBank/DDBJ databases">
        <title>Comparative genomics of Bacillaceae isolates and their secondary metabolite potential.</title>
        <authorList>
            <person name="Song L."/>
            <person name="Nielsen L.J."/>
            <person name="Mohite O."/>
            <person name="Xu X."/>
            <person name="Weber T."/>
            <person name="Kovacs A.T."/>
        </authorList>
    </citation>
    <scope>NUCLEOTIDE SEQUENCE [LARGE SCALE GENOMIC DNA]</scope>
    <source>
        <strain evidence="2 3">DX2.1</strain>
    </source>
</reference>
<keyword evidence="1" id="KW-1133">Transmembrane helix</keyword>
<dbReference type="Proteomes" id="UP001224139">
    <property type="component" value="Unassembled WGS sequence"/>
</dbReference>
<organism evidence="2 3">
    <name type="scientific">Bacillus hominis</name>
    <dbReference type="NCBI Taxonomy" id="2817478"/>
    <lineage>
        <taxon>Bacteria</taxon>
        <taxon>Bacillati</taxon>
        <taxon>Bacillota</taxon>
        <taxon>Bacilli</taxon>
        <taxon>Bacillales</taxon>
        <taxon>Bacillaceae</taxon>
        <taxon>Bacillus</taxon>
        <taxon>Bacillus cereus group</taxon>
    </lineage>
</organism>
<dbReference type="EMBL" id="JAUCFG010000002">
    <property type="protein sequence ID" value="MDM5438611.1"/>
    <property type="molecule type" value="Genomic_DNA"/>
</dbReference>
<comment type="caution">
    <text evidence="2">The sequence shown here is derived from an EMBL/GenBank/DDBJ whole genome shotgun (WGS) entry which is preliminary data.</text>
</comment>
<gene>
    <name evidence="2" type="ORF">QUG02_10815</name>
</gene>
<feature type="transmembrane region" description="Helical" evidence="1">
    <location>
        <begin position="32"/>
        <end position="49"/>
    </location>
</feature>
<evidence type="ECO:0000313" key="2">
    <source>
        <dbReference type="EMBL" id="MDM5438611.1"/>
    </source>
</evidence>
<dbReference type="RefSeq" id="WP_289359040.1">
    <property type="nucleotide sequence ID" value="NZ_JAUCFG010000002.1"/>
</dbReference>
<accession>A0ABT7R8G5</accession>
<evidence type="ECO:0008006" key="4">
    <source>
        <dbReference type="Google" id="ProtNLM"/>
    </source>
</evidence>
<name>A0ABT7R8G5_9BACI</name>
<protein>
    <recommendedName>
        <fullName evidence="4">Group-specific protein</fullName>
    </recommendedName>
</protein>
<evidence type="ECO:0000256" key="1">
    <source>
        <dbReference type="SAM" id="Phobius"/>
    </source>
</evidence>
<proteinExistence type="predicted"/>
<evidence type="ECO:0000313" key="3">
    <source>
        <dbReference type="Proteomes" id="UP001224139"/>
    </source>
</evidence>
<keyword evidence="1" id="KW-0472">Membrane</keyword>
<feature type="transmembrane region" description="Helical" evidence="1">
    <location>
        <begin position="61"/>
        <end position="78"/>
    </location>
</feature>
<sequence>MNNLFCVLVVMGNKKSLITTMTEKEVEDVNRFVRIVLISMMMSVIWFTIQESIHMTLNYQIHDMIMGIVCFVFVYLFYDKLGLR</sequence>